<dbReference type="PANTHER" id="PTHR30466">
    <property type="entry name" value="FLAVIN REDUCTASE"/>
    <property type="match status" value="1"/>
</dbReference>
<dbReference type="SMART" id="SM00903">
    <property type="entry name" value="Flavin_Reduct"/>
    <property type="match status" value="1"/>
</dbReference>
<proteinExistence type="inferred from homology"/>
<dbReference type="OrthoDB" id="9792858at2"/>
<dbReference type="GO" id="GO:0010181">
    <property type="term" value="F:FMN binding"/>
    <property type="evidence" value="ECO:0007669"/>
    <property type="project" value="InterPro"/>
</dbReference>
<dbReference type="Proteomes" id="UP000092256">
    <property type="component" value="Unassembled WGS sequence"/>
</dbReference>
<dbReference type="Gene3D" id="2.30.110.10">
    <property type="entry name" value="Electron Transport, Fmn-binding Protein, Chain A"/>
    <property type="match status" value="1"/>
</dbReference>
<dbReference type="GO" id="GO:0042602">
    <property type="term" value="F:riboflavin reductase (NADPH) activity"/>
    <property type="evidence" value="ECO:0007669"/>
    <property type="project" value="TreeGrafter"/>
</dbReference>
<dbReference type="InterPro" id="IPR012349">
    <property type="entry name" value="Split_barrel_FMN-bd"/>
</dbReference>
<evidence type="ECO:0000256" key="2">
    <source>
        <dbReference type="ARBA" id="ARBA00023002"/>
    </source>
</evidence>
<dbReference type="SUPFAM" id="SSF50475">
    <property type="entry name" value="FMN-binding split barrel"/>
    <property type="match status" value="1"/>
</dbReference>
<accession>A0A1A6XNA7</accession>
<evidence type="ECO:0000313" key="4">
    <source>
        <dbReference type="EMBL" id="OBU64175.1"/>
    </source>
</evidence>
<dbReference type="InterPro" id="IPR002563">
    <property type="entry name" value="Flavin_Rdtase-like_dom"/>
</dbReference>
<feature type="domain" description="Flavin reductase like" evidence="3">
    <location>
        <begin position="36"/>
        <end position="181"/>
    </location>
</feature>
<protein>
    <submittedName>
        <fullName evidence="4">Flavin reductase</fullName>
    </submittedName>
</protein>
<comment type="similarity">
    <text evidence="1">Belongs to the non-flavoprotein flavin reductase family.</text>
</comment>
<dbReference type="AlphaFoldDB" id="A0A1A6XNA7"/>
<dbReference type="RefSeq" id="WP_065200585.1">
    <property type="nucleotide sequence ID" value="NZ_LYVJ01000016.1"/>
</dbReference>
<sequence>MSGGTLPYAGPWAGVFPAPAPVPSVEMPPRALRRLLGHFPTGVGIVCARDAQRKPVGLTINSFVPVSLQPPLVLWNLALHAQSLSTFQRATRFAISVLAADQEALARRFADPQVRNRFDGLALLDDDDDAPPRIAGAVVHLTCTRHAQWPVGDHLLLAGRIIQANENGGAPLLFHRGCFQAGPAQRLAEVTR</sequence>
<evidence type="ECO:0000259" key="3">
    <source>
        <dbReference type="SMART" id="SM00903"/>
    </source>
</evidence>
<dbReference type="PANTHER" id="PTHR30466:SF11">
    <property type="entry name" value="FLAVIN-DEPENDENT MONOOXYGENASE, REDUCTASE SUBUNIT HSAB"/>
    <property type="match status" value="1"/>
</dbReference>
<gene>
    <name evidence="4" type="ORF">A9K58_17690</name>
</gene>
<reference evidence="4 5" key="1">
    <citation type="submission" date="2016-05" db="EMBL/GenBank/DDBJ databases">
        <title>Draft Genome Sequences of Stenotrophomonas maltophilia Strains Sm32COP, Sm41DVV, Sm46PAILV, SmF3, SmF22, SmSOFb1 and SmCVFa1, Isolated from Different Manures, in France.</title>
        <authorList>
            <person name="Nazaret S."/>
            <person name="Bodilis J."/>
        </authorList>
    </citation>
    <scope>NUCLEOTIDE SEQUENCE [LARGE SCALE GENOMIC DNA]</scope>
    <source>
        <strain evidence="4 5">Sm46PAILV</strain>
    </source>
</reference>
<dbReference type="InterPro" id="IPR050268">
    <property type="entry name" value="NADH-dep_flavin_reductase"/>
</dbReference>
<dbReference type="Pfam" id="PF01613">
    <property type="entry name" value="Flavin_Reduct"/>
    <property type="match status" value="1"/>
</dbReference>
<keyword evidence="2" id="KW-0560">Oxidoreductase</keyword>
<organism evidence="4 5">
    <name type="scientific">Stenotrophomonas maltophilia</name>
    <name type="common">Pseudomonas maltophilia</name>
    <name type="synonym">Xanthomonas maltophilia</name>
    <dbReference type="NCBI Taxonomy" id="40324"/>
    <lineage>
        <taxon>Bacteria</taxon>
        <taxon>Pseudomonadati</taxon>
        <taxon>Pseudomonadota</taxon>
        <taxon>Gammaproteobacteria</taxon>
        <taxon>Lysobacterales</taxon>
        <taxon>Lysobacteraceae</taxon>
        <taxon>Stenotrophomonas</taxon>
        <taxon>Stenotrophomonas maltophilia group</taxon>
    </lineage>
</organism>
<dbReference type="EMBL" id="LYVJ01000016">
    <property type="protein sequence ID" value="OBU64175.1"/>
    <property type="molecule type" value="Genomic_DNA"/>
</dbReference>
<name>A0A1A6XNA7_STEMA</name>
<comment type="caution">
    <text evidence="4">The sequence shown here is derived from an EMBL/GenBank/DDBJ whole genome shotgun (WGS) entry which is preliminary data.</text>
</comment>
<evidence type="ECO:0000256" key="1">
    <source>
        <dbReference type="ARBA" id="ARBA00008898"/>
    </source>
</evidence>
<evidence type="ECO:0000313" key="5">
    <source>
        <dbReference type="Proteomes" id="UP000092256"/>
    </source>
</evidence>